<accession>A0A7S0TFA9</accession>
<dbReference type="Gene3D" id="1.20.1270.60">
    <property type="entry name" value="Arfaptin homology (AH) domain/BAR domain"/>
    <property type="match status" value="1"/>
</dbReference>
<proteinExistence type="predicted"/>
<protein>
    <recommendedName>
        <fullName evidence="3">F-BAR domain-containing protein</fullName>
    </recommendedName>
</protein>
<dbReference type="InterPro" id="IPR027267">
    <property type="entry name" value="AH/BAR_dom_sf"/>
</dbReference>
<dbReference type="SUPFAM" id="SSF103657">
    <property type="entry name" value="BAR/IMD domain-like"/>
    <property type="match status" value="1"/>
</dbReference>
<dbReference type="EMBL" id="HBFI01001901">
    <property type="protein sequence ID" value="CAD8732464.1"/>
    <property type="molecule type" value="Transcribed_RNA"/>
</dbReference>
<name>A0A7S0TFA9_9EUKA</name>
<feature type="compositionally biased region" description="Polar residues" evidence="1">
    <location>
        <begin position="275"/>
        <end position="284"/>
    </location>
</feature>
<feature type="region of interest" description="Disordered" evidence="1">
    <location>
        <begin position="272"/>
        <end position="307"/>
    </location>
</feature>
<dbReference type="AlphaFoldDB" id="A0A7S0TFA9"/>
<feature type="compositionally biased region" description="Low complexity" evidence="1">
    <location>
        <begin position="291"/>
        <end position="300"/>
    </location>
</feature>
<reference evidence="2" key="1">
    <citation type="submission" date="2021-01" db="EMBL/GenBank/DDBJ databases">
        <authorList>
            <person name="Corre E."/>
            <person name="Pelletier E."/>
            <person name="Niang G."/>
            <person name="Scheremetjew M."/>
            <person name="Finn R."/>
            <person name="Kale V."/>
            <person name="Holt S."/>
            <person name="Cochrane G."/>
            <person name="Meng A."/>
            <person name="Brown T."/>
            <person name="Cohen L."/>
        </authorList>
    </citation>
    <scope>NUCLEOTIDE SEQUENCE</scope>
</reference>
<gene>
    <name evidence="2" type="ORF">EMAR1385_LOCUS1343</name>
</gene>
<organism evidence="2">
    <name type="scientific">Elphidium margaritaceum</name>
    <dbReference type="NCBI Taxonomy" id="933848"/>
    <lineage>
        <taxon>Eukaryota</taxon>
        <taxon>Sar</taxon>
        <taxon>Rhizaria</taxon>
        <taxon>Retaria</taxon>
        <taxon>Foraminifera</taxon>
        <taxon>Rotaliida</taxon>
        <taxon>Elphidiidae</taxon>
        <taxon>Elphidium</taxon>
    </lineage>
</organism>
<feature type="region of interest" description="Disordered" evidence="1">
    <location>
        <begin position="350"/>
        <end position="380"/>
    </location>
</feature>
<evidence type="ECO:0008006" key="3">
    <source>
        <dbReference type="Google" id="ProtNLM"/>
    </source>
</evidence>
<feature type="compositionally biased region" description="Polar residues" evidence="1">
    <location>
        <begin position="358"/>
        <end position="374"/>
    </location>
</feature>
<sequence length="380" mass="43084">MAMAAISTTVSPRRLSFDTDLLHAYTPVSTRLQSGAKSLDGVLDILRMRIDAETQFCSSLQKIISCSTDFIAHVSCTESLRADGLDALYSDMKNEFTQRMSFLSSLKEDVQKPLLSMKEYYQAQNRHFTNQTKQNIQALKKQQTEFVKLKSKYDKVMKSHAESQSTSETQSAKMAQLRSVKQRFVSQQGNYRKQQQIFDNKMVQTLSAMEANEYKRMNSLRDGITNWSAFITNLAANRSYDIQNLARSMALIDVERDLQSWMRRTLQKYPKPKLSVSQKQYSTPTPSPRFGNGNNGNDDGVGQYDGYHTQQNNNLYSIVMPSLKKQPTTEYLQSLFTQKFGKKASISMSSVELDENRAASSTKTRSQSVDSNISALDISP</sequence>
<evidence type="ECO:0000256" key="1">
    <source>
        <dbReference type="SAM" id="MobiDB-lite"/>
    </source>
</evidence>
<evidence type="ECO:0000313" key="2">
    <source>
        <dbReference type="EMBL" id="CAD8732464.1"/>
    </source>
</evidence>